<evidence type="ECO:0000313" key="3">
    <source>
        <dbReference type="Proteomes" id="UP001595850"/>
    </source>
</evidence>
<dbReference type="EC" id="2.3.1.-" evidence="2"/>
<dbReference type="GO" id="GO:0016746">
    <property type="term" value="F:acyltransferase activity"/>
    <property type="evidence" value="ECO:0007669"/>
    <property type="project" value="UniProtKB-KW"/>
</dbReference>
<name>A0ABV8I5H7_9ACTN</name>
<proteinExistence type="predicted"/>
<accession>A0ABV8I5H7</accession>
<comment type="caution">
    <text evidence="2">The sequence shown here is derived from an EMBL/GenBank/DDBJ whole genome shotgun (WGS) entry which is preliminary data.</text>
</comment>
<keyword evidence="2" id="KW-0012">Acyltransferase</keyword>
<dbReference type="RefSeq" id="WP_377286372.1">
    <property type="nucleotide sequence ID" value="NZ_JBHSBM010000011.1"/>
</dbReference>
<protein>
    <submittedName>
        <fullName evidence="2">GNAT family N-acetyltransferase</fullName>
        <ecNumber evidence="2">2.3.1.-</ecNumber>
    </submittedName>
</protein>
<dbReference type="InterPro" id="IPR000182">
    <property type="entry name" value="GNAT_dom"/>
</dbReference>
<dbReference type="Pfam" id="PF00583">
    <property type="entry name" value="Acetyltransf_1"/>
    <property type="match status" value="1"/>
</dbReference>
<dbReference type="Proteomes" id="UP001595850">
    <property type="component" value="Unassembled WGS sequence"/>
</dbReference>
<sequence length="314" mass="33879">MTDLIFRPLGADELDLFLGHGSTPASGVGARTLPFEQLGYHRLDWLWIALRGDTVVARAAFWGPERSPHPYCVDWFDPGTGPDRIEVGAALLRAAYDVLAPAGYSTPVGDRPEYLLFLPGDWRDRPDALADATDRITAAERAGLRQKVERLNLRWEPGYGLPPRSTRLTFTPAADDAVVVDLLGRIAVGSLDDSDRRTLPVKGPEATAKETLEDVASMPGGRDRWRLAYDASGALAGIVMPTRNDGSATIGYIGVDPAHRGNGYSDDLLAEALHIFSAEGEPQVTDNTDVGNAPMAAAFDRAGYRITGRTLVLG</sequence>
<feature type="domain" description="N-acetyltransferase" evidence="1">
    <location>
        <begin position="178"/>
        <end position="314"/>
    </location>
</feature>
<keyword evidence="3" id="KW-1185">Reference proteome</keyword>
<reference evidence="3" key="1">
    <citation type="journal article" date="2019" name="Int. J. Syst. Evol. Microbiol.">
        <title>The Global Catalogue of Microorganisms (GCM) 10K type strain sequencing project: providing services to taxonomists for standard genome sequencing and annotation.</title>
        <authorList>
            <consortium name="The Broad Institute Genomics Platform"/>
            <consortium name="The Broad Institute Genome Sequencing Center for Infectious Disease"/>
            <person name="Wu L."/>
            <person name="Ma J."/>
        </authorList>
    </citation>
    <scope>NUCLEOTIDE SEQUENCE [LARGE SCALE GENOMIC DNA]</scope>
    <source>
        <strain evidence="3">TBRC 4489</strain>
    </source>
</reference>
<dbReference type="CDD" id="cd04301">
    <property type="entry name" value="NAT_SF"/>
    <property type="match status" value="1"/>
</dbReference>
<organism evidence="2 3">
    <name type="scientific">Planomonospora corallina</name>
    <dbReference type="NCBI Taxonomy" id="1806052"/>
    <lineage>
        <taxon>Bacteria</taxon>
        <taxon>Bacillati</taxon>
        <taxon>Actinomycetota</taxon>
        <taxon>Actinomycetes</taxon>
        <taxon>Streptosporangiales</taxon>
        <taxon>Streptosporangiaceae</taxon>
        <taxon>Planomonospora</taxon>
    </lineage>
</organism>
<dbReference type="SUPFAM" id="SSF55729">
    <property type="entry name" value="Acyl-CoA N-acyltransferases (Nat)"/>
    <property type="match status" value="1"/>
</dbReference>
<dbReference type="EMBL" id="JBHSBM010000011">
    <property type="protein sequence ID" value="MFC4058179.1"/>
    <property type="molecule type" value="Genomic_DNA"/>
</dbReference>
<dbReference type="InterPro" id="IPR016181">
    <property type="entry name" value="Acyl_CoA_acyltransferase"/>
</dbReference>
<gene>
    <name evidence="2" type="ORF">ACFOWE_07720</name>
</gene>
<evidence type="ECO:0000313" key="2">
    <source>
        <dbReference type="EMBL" id="MFC4058179.1"/>
    </source>
</evidence>
<dbReference type="Gene3D" id="3.40.630.30">
    <property type="match status" value="1"/>
</dbReference>
<dbReference type="PROSITE" id="PS51186">
    <property type="entry name" value="GNAT"/>
    <property type="match status" value="1"/>
</dbReference>
<keyword evidence="2" id="KW-0808">Transferase</keyword>
<evidence type="ECO:0000259" key="1">
    <source>
        <dbReference type="PROSITE" id="PS51186"/>
    </source>
</evidence>